<organism evidence="2 3">
    <name type="scientific">Paeniglutamicibacter kerguelensis</name>
    <dbReference type="NCBI Taxonomy" id="254788"/>
    <lineage>
        <taxon>Bacteria</taxon>
        <taxon>Bacillati</taxon>
        <taxon>Actinomycetota</taxon>
        <taxon>Actinomycetes</taxon>
        <taxon>Micrococcales</taxon>
        <taxon>Micrococcaceae</taxon>
        <taxon>Paeniglutamicibacter</taxon>
    </lineage>
</organism>
<protein>
    <submittedName>
        <fullName evidence="2">Uncharacterized protein</fullName>
    </submittedName>
</protein>
<comment type="caution">
    <text evidence="2">The sequence shown here is derived from an EMBL/GenBank/DDBJ whole genome shotgun (WGS) entry which is preliminary data.</text>
</comment>
<name>A0ABS4XCB9_9MICC</name>
<keyword evidence="3" id="KW-1185">Reference proteome</keyword>
<reference evidence="2 3" key="1">
    <citation type="submission" date="2021-03" db="EMBL/GenBank/DDBJ databases">
        <title>Sequencing the genomes of 1000 actinobacteria strains.</title>
        <authorList>
            <person name="Klenk H.-P."/>
        </authorList>
    </citation>
    <scope>NUCLEOTIDE SEQUENCE [LARGE SCALE GENOMIC DNA]</scope>
    <source>
        <strain evidence="2 3">DSM 15797</strain>
    </source>
</reference>
<gene>
    <name evidence="2" type="ORF">JOF47_001621</name>
</gene>
<accession>A0ABS4XCB9</accession>
<evidence type="ECO:0000256" key="1">
    <source>
        <dbReference type="SAM" id="MobiDB-lite"/>
    </source>
</evidence>
<dbReference type="EMBL" id="JAGIOF010000001">
    <property type="protein sequence ID" value="MBP2386110.1"/>
    <property type="molecule type" value="Genomic_DNA"/>
</dbReference>
<proteinExistence type="predicted"/>
<feature type="region of interest" description="Disordered" evidence="1">
    <location>
        <begin position="65"/>
        <end position="85"/>
    </location>
</feature>
<dbReference type="RefSeq" id="WP_209997073.1">
    <property type="nucleotide sequence ID" value="NZ_BAAAJY010000003.1"/>
</dbReference>
<evidence type="ECO:0000313" key="3">
    <source>
        <dbReference type="Proteomes" id="UP001296993"/>
    </source>
</evidence>
<sequence>MTSFVFEMGSAAVNDCGQEHWPARLVAIRAQTARHLRLYIFMLIACTLAQTDLAFNSRIRAGRGEVHFPPQLPDGGNTSASKSAE</sequence>
<dbReference type="Proteomes" id="UP001296993">
    <property type="component" value="Unassembled WGS sequence"/>
</dbReference>
<feature type="compositionally biased region" description="Polar residues" evidence="1">
    <location>
        <begin position="76"/>
        <end position="85"/>
    </location>
</feature>
<evidence type="ECO:0000313" key="2">
    <source>
        <dbReference type="EMBL" id="MBP2386110.1"/>
    </source>
</evidence>